<dbReference type="AlphaFoldDB" id="W2S9W5"/>
<name>W2S9W5_CYPE1</name>
<dbReference type="FunFam" id="3.30.70.330:FF:000376">
    <property type="entry name" value="Putative RNA binding protein"/>
    <property type="match status" value="1"/>
</dbReference>
<dbReference type="Proteomes" id="UP000030752">
    <property type="component" value="Unassembled WGS sequence"/>
</dbReference>
<evidence type="ECO:0000256" key="3">
    <source>
        <dbReference type="SAM" id="MobiDB-lite"/>
    </source>
</evidence>
<dbReference type="InterPro" id="IPR012677">
    <property type="entry name" value="Nucleotide-bd_a/b_plait_sf"/>
</dbReference>
<dbReference type="InParanoid" id="W2S9W5"/>
<dbReference type="OrthoDB" id="167718at2759"/>
<accession>W2S9W5</accession>
<dbReference type="VEuPathDB" id="FungiDB:HMPREF1541_09304"/>
<feature type="compositionally biased region" description="Low complexity" evidence="3">
    <location>
        <begin position="103"/>
        <end position="122"/>
    </location>
</feature>
<dbReference type="GO" id="GO:0005730">
    <property type="term" value="C:nucleolus"/>
    <property type="evidence" value="ECO:0007669"/>
    <property type="project" value="TreeGrafter"/>
</dbReference>
<evidence type="ECO:0000256" key="2">
    <source>
        <dbReference type="PROSITE-ProRule" id="PRU00176"/>
    </source>
</evidence>
<dbReference type="EMBL" id="KB822712">
    <property type="protein sequence ID" value="ETN45472.1"/>
    <property type="molecule type" value="Genomic_DNA"/>
</dbReference>
<feature type="compositionally biased region" description="Polar residues" evidence="3">
    <location>
        <begin position="82"/>
        <end position="102"/>
    </location>
</feature>
<dbReference type="FunCoup" id="W2S9W5">
    <property type="interactions" value="302"/>
</dbReference>
<evidence type="ECO:0000313" key="5">
    <source>
        <dbReference type="EMBL" id="ETN45472.1"/>
    </source>
</evidence>
<dbReference type="SUPFAM" id="SSF54928">
    <property type="entry name" value="RNA-binding domain, RBD"/>
    <property type="match status" value="1"/>
</dbReference>
<dbReference type="InterPro" id="IPR000504">
    <property type="entry name" value="RRM_dom"/>
</dbReference>
<dbReference type="RefSeq" id="XP_008712200.1">
    <property type="nucleotide sequence ID" value="XM_008713978.1"/>
</dbReference>
<dbReference type="GO" id="GO:0042274">
    <property type="term" value="P:ribosomal small subunit biogenesis"/>
    <property type="evidence" value="ECO:0007669"/>
    <property type="project" value="TreeGrafter"/>
</dbReference>
<feature type="region of interest" description="Disordered" evidence="3">
    <location>
        <begin position="228"/>
        <end position="356"/>
    </location>
</feature>
<dbReference type="SMART" id="SM00360">
    <property type="entry name" value="RRM"/>
    <property type="match status" value="1"/>
</dbReference>
<proteinExistence type="predicted"/>
<evidence type="ECO:0000313" key="6">
    <source>
        <dbReference type="Proteomes" id="UP000030752"/>
    </source>
</evidence>
<reference evidence="5 6" key="1">
    <citation type="submission" date="2013-03" db="EMBL/GenBank/DDBJ databases">
        <title>The Genome Sequence of Phialophora europaea CBS 101466.</title>
        <authorList>
            <consortium name="The Broad Institute Genomics Platform"/>
            <person name="Cuomo C."/>
            <person name="de Hoog S."/>
            <person name="Gorbushina A."/>
            <person name="Walker B."/>
            <person name="Young S.K."/>
            <person name="Zeng Q."/>
            <person name="Gargeya S."/>
            <person name="Fitzgerald M."/>
            <person name="Haas B."/>
            <person name="Abouelleil A."/>
            <person name="Allen A.W."/>
            <person name="Alvarado L."/>
            <person name="Arachchi H.M."/>
            <person name="Berlin A.M."/>
            <person name="Chapman S.B."/>
            <person name="Gainer-Dewar J."/>
            <person name="Goldberg J."/>
            <person name="Griggs A."/>
            <person name="Gujja S."/>
            <person name="Hansen M."/>
            <person name="Howarth C."/>
            <person name="Imamovic A."/>
            <person name="Ireland A."/>
            <person name="Larimer J."/>
            <person name="McCowan C."/>
            <person name="Murphy C."/>
            <person name="Pearson M."/>
            <person name="Poon T.W."/>
            <person name="Priest M."/>
            <person name="Roberts A."/>
            <person name="Saif S."/>
            <person name="Shea T."/>
            <person name="Sisk P."/>
            <person name="Sykes S."/>
            <person name="Wortman J."/>
            <person name="Nusbaum C."/>
            <person name="Birren B."/>
        </authorList>
    </citation>
    <scope>NUCLEOTIDE SEQUENCE [LARGE SCALE GENOMIC DNA]</scope>
    <source>
        <strain evidence="5 6">CBS 101466</strain>
    </source>
</reference>
<dbReference type="eggNOG" id="KOG0118">
    <property type="taxonomic scope" value="Eukaryota"/>
</dbReference>
<dbReference type="Gene3D" id="3.30.70.330">
    <property type="match status" value="1"/>
</dbReference>
<evidence type="ECO:0000259" key="4">
    <source>
        <dbReference type="PROSITE" id="PS50102"/>
    </source>
</evidence>
<keyword evidence="6" id="KW-1185">Reference proteome</keyword>
<feature type="domain" description="RRM" evidence="4">
    <location>
        <begin position="157"/>
        <end position="247"/>
    </location>
</feature>
<dbReference type="InterPro" id="IPR034228">
    <property type="entry name" value="Nop6_RRM"/>
</dbReference>
<feature type="compositionally biased region" description="Basic and acidic residues" evidence="3">
    <location>
        <begin position="303"/>
        <end position="326"/>
    </location>
</feature>
<gene>
    <name evidence="5" type="ORF">HMPREF1541_09304</name>
</gene>
<evidence type="ECO:0000256" key="1">
    <source>
        <dbReference type="ARBA" id="ARBA00022884"/>
    </source>
</evidence>
<dbReference type="CDD" id="cd12400">
    <property type="entry name" value="RRM_Nop6"/>
    <property type="match status" value="1"/>
</dbReference>
<feature type="compositionally biased region" description="Basic and acidic residues" evidence="3">
    <location>
        <begin position="270"/>
        <end position="279"/>
    </location>
</feature>
<dbReference type="STRING" id="1220924.W2S9W5"/>
<dbReference type="GO" id="GO:0019843">
    <property type="term" value="F:rRNA binding"/>
    <property type="evidence" value="ECO:0007669"/>
    <property type="project" value="TreeGrafter"/>
</dbReference>
<dbReference type="PANTHER" id="PTHR23236">
    <property type="entry name" value="EUKARYOTIC TRANSLATION INITIATION FACTOR 4B/4H"/>
    <property type="match status" value="1"/>
</dbReference>
<feature type="region of interest" description="Disordered" evidence="3">
    <location>
        <begin position="1"/>
        <end position="150"/>
    </location>
</feature>
<dbReference type="InterPro" id="IPR035979">
    <property type="entry name" value="RBD_domain_sf"/>
</dbReference>
<dbReference type="PROSITE" id="PS50102">
    <property type="entry name" value="RRM"/>
    <property type="match status" value="1"/>
</dbReference>
<organism evidence="5 6">
    <name type="scientific">Cyphellophora europaea (strain CBS 101466)</name>
    <name type="common">Phialophora europaea</name>
    <dbReference type="NCBI Taxonomy" id="1220924"/>
    <lineage>
        <taxon>Eukaryota</taxon>
        <taxon>Fungi</taxon>
        <taxon>Dikarya</taxon>
        <taxon>Ascomycota</taxon>
        <taxon>Pezizomycotina</taxon>
        <taxon>Eurotiomycetes</taxon>
        <taxon>Chaetothyriomycetidae</taxon>
        <taxon>Chaetothyriales</taxon>
        <taxon>Cyphellophoraceae</taxon>
        <taxon>Cyphellophora</taxon>
    </lineage>
</organism>
<dbReference type="GeneID" id="19976643"/>
<dbReference type="HOGENOM" id="CLU_037639_0_0_1"/>
<keyword evidence="1 2" id="KW-0694">RNA-binding</keyword>
<sequence length="356" mass="39728">MSKRKRSQNDNPTSGTGDDGPRKTRVLDSAIDDSNKTHPQARAAARQAKSERRSKKKDKQQKEKPERSSHIPDATEELIPDQQPSTNADHFSSNNDFVSLNDQPSAASKPPKSPAVAASQVSKKSKVKASKVEPTQSEETRMEDTTTAPSKDTAHRFILFIGNLPYTTTTPSIDHHFRALQPFTVRHLTDRKTHKSRGTAFLEFTSYDRMKTCLKLYHHSLFDPDAHLHAPSTDTNGDEKQQSKSRSRAPTEIDESALPKQDTQPQWQKSRADKTRRINVELTAGGGGKGQDRRNKIQAKNAKLAEERERLHKREAEDRDKKRKDAPAPGVASGANAEGAEDRGNVHPSRMRRVPG</sequence>
<feature type="compositionally biased region" description="Basic and acidic residues" evidence="3">
    <location>
        <begin position="60"/>
        <end position="70"/>
    </location>
</feature>
<protein>
    <recommendedName>
        <fullName evidence="4">RRM domain-containing protein</fullName>
    </recommendedName>
</protein>
<dbReference type="Pfam" id="PF00076">
    <property type="entry name" value="RRM_1"/>
    <property type="match status" value="1"/>
</dbReference>
<dbReference type="PANTHER" id="PTHR23236:SF51">
    <property type="entry name" value="NUCLEOLAR PROTEIN 6"/>
    <property type="match status" value="1"/>
</dbReference>